<evidence type="ECO:0000313" key="3">
    <source>
        <dbReference type="EnsemblMetazoa" id="AMAM020530-PA"/>
    </source>
</evidence>
<feature type="transmembrane region" description="Helical" evidence="2">
    <location>
        <begin position="20"/>
        <end position="41"/>
    </location>
</feature>
<name>A0A182T6C1_9DIPT</name>
<protein>
    <submittedName>
        <fullName evidence="3">Uncharacterized protein</fullName>
    </submittedName>
</protein>
<keyword evidence="2" id="KW-0472">Membrane</keyword>
<keyword evidence="2" id="KW-1133">Transmembrane helix</keyword>
<dbReference type="AlphaFoldDB" id="A0A182T6C1"/>
<reference evidence="3" key="2">
    <citation type="submission" date="2020-05" db="UniProtKB">
        <authorList>
            <consortium name="EnsemblMetazoa"/>
        </authorList>
    </citation>
    <scope>IDENTIFICATION</scope>
    <source>
        <strain evidence="3">maculatus3</strain>
    </source>
</reference>
<dbReference type="VEuPathDB" id="VectorBase:AMAM020530"/>
<evidence type="ECO:0000256" key="2">
    <source>
        <dbReference type="SAM" id="Phobius"/>
    </source>
</evidence>
<evidence type="ECO:0000313" key="4">
    <source>
        <dbReference type="Proteomes" id="UP000075901"/>
    </source>
</evidence>
<dbReference type="Proteomes" id="UP000075901">
    <property type="component" value="Unassembled WGS sequence"/>
</dbReference>
<accession>A0A182T6C1</accession>
<reference evidence="4" key="1">
    <citation type="submission" date="2013-09" db="EMBL/GenBank/DDBJ databases">
        <title>The Genome Sequence of Anopheles maculatus species B.</title>
        <authorList>
            <consortium name="The Broad Institute Genomics Platform"/>
            <person name="Neafsey D.E."/>
            <person name="Besansky N."/>
            <person name="Howell P."/>
            <person name="Walton C."/>
            <person name="Young S.K."/>
            <person name="Zeng Q."/>
            <person name="Gargeya S."/>
            <person name="Fitzgerald M."/>
            <person name="Haas B."/>
            <person name="Abouelleil A."/>
            <person name="Allen A.W."/>
            <person name="Alvarado L."/>
            <person name="Arachchi H.M."/>
            <person name="Berlin A.M."/>
            <person name="Chapman S.B."/>
            <person name="Gainer-Dewar J."/>
            <person name="Goldberg J."/>
            <person name="Griggs A."/>
            <person name="Gujja S."/>
            <person name="Hansen M."/>
            <person name="Howarth C."/>
            <person name="Imamovic A."/>
            <person name="Ireland A."/>
            <person name="Larimer J."/>
            <person name="McCowan C."/>
            <person name="Murphy C."/>
            <person name="Pearson M."/>
            <person name="Poon T.W."/>
            <person name="Priest M."/>
            <person name="Roberts A."/>
            <person name="Saif S."/>
            <person name="Shea T."/>
            <person name="Sisk P."/>
            <person name="Sykes S."/>
            <person name="Wortman J."/>
            <person name="Nusbaum C."/>
            <person name="Birren B."/>
        </authorList>
    </citation>
    <scope>NUCLEOTIDE SEQUENCE [LARGE SCALE GENOMIC DNA]</scope>
    <source>
        <strain evidence="4">maculatus3</strain>
    </source>
</reference>
<feature type="compositionally biased region" description="Low complexity" evidence="1">
    <location>
        <begin position="78"/>
        <end position="92"/>
    </location>
</feature>
<dbReference type="EnsemblMetazoa" id="AMAM020530-RA">
    <property type="protein sequence ID" value="AMAM020530-PA"/>
    <property type="gene ID" value="AMAM020530"/>
</dbReference>
<keyword evidence="2" id="KW-0812">Transmembrane</keyword>
<sequence length="141" mass="14671">MALVKSRSDDSDSTKYSTCSGMRMVVMLMTVPVHTTMMGVGRRNSLMMMRRALLANTGSLLERSVSSPSSSVEDDSNSRSVSGGSVVGARVDGPALNGLGSSSLYADLSNADGMLSLEPPNVDGLSSSPTSVSLELLECCV</sequence>
<feature type="compositionally biased region" description="Low complexity" evidence="1">
    <location>
        <begin position="60"/>
        <end position="71"/>
    </location>
</feature>
<feature type="region of interest" description="Disordered" evidence="1">
    <location>
        <begin position="60"/>
        <end position="92"/>
    </location>
</feature>
<keyword evidence="4" id="KW-1185">Reference proteome</keyword>
<organism evidence="3 4">
    <name type="scientific">Anopheles maculatus</name>
    <dbReference type="NCBI Taxonomy" id="74869"/>
    <lineage>
        <taxon>Eukaryota</taxon>
        <taxon>Metazoa</taxon>
        <taxon>Ecdysozoa</taxon>
        <taxon>Arthropoda</taxon>
        <taxon>Hexapoda</taxon>
        <taxon>Insecta</taxon>
        <taxon>Pterygota</taxon>
        <taxon>Neoptera</taxon>
        <taxon>Endopterygota</taxon>
        <taxon>Diptera</taxon>
        <taxon>Nematocera</taxon>
        <taxon>Culicoidea</taxon>
        <taxon>Culicidae</taxon>
        <taxon>Anophelinae</taxon>
        <taxon>Anopheles</taxon>
        <taxon>Anopheles maculatus group</taxon>
    </lineage>
</organism>
<evidence type="ECO:0000256" key="1">
    <source>
        <dbReference type="SAM" id="MobiDB-lite"/>
    </source>
</evidence>
<proteinExistence type="predicted"/>